<dbReference type="Proteomes" id="UP001516400">
    <property type="component" value="Unassembled WGS sequence"/>
</dbReference>
<evidence type="ECO:0000313" key="1">
    <source>
        <dbReference type="EMBL" id="KAL3281193.1"/>
    </source>
</evidence>
<dbReference type="AlphaFoldDB" id="A0ABD2NR30"/>
<keyword evidence="2" id="KW-1185">Reference proteome</keyword>
<reference evidence="1 2" key="1">
    <citation type="journal article" date="2021" name="BMC Biol.">
        <title>Horizontally acquired antibacterial genes associated with adaptive radiation of ladybird beetles.</title>
        <authorList>
            <person name="Li H.S."/>
            <person name="Tang X.F."/>
            <person name="Huang Y.H."/>
            <person name="Xu Z.Y."/>
            <person name="Chen M.L."/>
            <person name="Du X.Y."/>
            <person name="Qiu B.Y."/>
            <person name="Chen P.T."/>
            <person name="Zhang W."/>
            <person name="Slipinski A."/>
            <person name="Escalona H.E."/>
            <person name="Waterhouse R.M."/>
            <person name="Zwick A."/>
            <person name="Pang H."/>
        </authorList>
    </citation>
    <scope>NUCLEOTIDE SEQUENCE [LARGE SCALE GENOMIC DNA]</scope>
    <source>
        <strain evidence="1">SYSU2018</strain>
    </source>
</reference>
<dbReference type="InterPro" id="IPR036691">
    <property type="entry name" value="Endo/exonu/phosph_ase_sf"/>
</dbReference>
<dbReference type="Gene3D" id="3.60.10.10">
    <property type="entry name" value="Endonuclease/exonuclease/phosphatase"/>
    <property type="match status" value="1"/>
</dbReference>
<name>A0ABD2NR30_9CUCU</name>
<evidence type="ECO:0000313" key="2">
    <source>
        <dbReference type="Proteomes" id="UP001516400"/>
    </source>
</evidence>
<accession>A0ABD2NR30</accession>
<dbReference type="EMBL" id="JABFTP020000144">
    <property type="protein sequence ID" value="KAL3281193.1"/>
    <property type="molecule type" value="Genomic_DNA"/>
</dbReference>
<proteinExistence type="predicted"/>
<comment type="caution">
    <text evidence="1">The sequence shown here is derived from an EMBL/GenBank/DDBJ whole genome shotgun (WGS) entry which is preliminary data.</text>
</comment>
<protein>
    <submittedName>
        <fullName evidence="1">Uncharacterized protein</fullName>
    </submittedName>
</protein>
<sequence length="125" mass="14401">MRDGPTSSAEDIEYSKAINKKHQKWTKFNVYLLHQNVQSLQYKIGRVEEFLETLKEEPQIIGLTEHWFRAGEDDLAAVGGYHLVSAYSRGVKRNGGSCLYARNEADLEFEEVLDLKQKSQETHIE</sequence>
<gene>
    <name evidence="1" type="ORF">HHI36_004409</name>
</gene>
<organism evidence="1 2">
    <name type="scientific">Cryptolaemus montrouzieri</name>
    <dbReference type="NCBI Taxonomy" id="559131"/>
    <lineage>
        <taxon>Eukaryota</taxon>
        <taxon>Metazoa</taxon>
        <taxon>Ecdysozoa</taxon>
        <taxon>Arthropoda</taxon>
        <taxon>Hexapoda</taxon>
        <taxon>Insecta</taxon>
        <taxon>Pterygota</taxon>
        <taxon>Neoptera</taxon>
        <taxon>Endopterygota</taxon>
        <taxon>Coleoptera</taxon>
        <taxon>Polyphaga</taxon>
        <taxon>Cucujiformia</taxon>
        <taxon>Coccinelloidea</taxon>
        <taxon>Coccinellidae</taxon>
        <taxon>Scymninae</taxon>
        <taxon>Scymnini</taxon>
        <taxon>Cryptolaemus</taxon>
    </lineage>
</organism>